<keyword evidence="5 12" id="KW-0349">Heme</keyword>
<evidence type="ECO:0000256" key="12">
    <source>
        <dbReference type="PIRSR" id="PIRSR000178-1"/>
    </source>
</evidence>
<comment type="function">
    <text evidence="1">Membrane-anchoring subunit of succinate dehydrogenase (SDH).</text>
</comment>
<keyword evidence="9 12" id="KW-0408">Iron</keyword>
<evidence type="ECO:0000256" key="5">
    <source>
        <dbReference type="ARBA" id="ARBA00022617"/>
    </source>
</evidence>
<organism evidence="14 15">
    <name type="scientific">Paracoccus onubensis</name>
    <dbReference type="NCBI Taxonomy" id="1675788"/>
    <lineage>
        <taxon>Bacteria</taxon>
        <taxon>Pseudomonadati</taxon>
        <taxon>Pseudomonadota</taxon>
        <taxon>Alphaproteobacteria</taxon>
        <taxon>Rhodobacterales</taxon>
        <taxon>Paracoccaceae</taxon>
        <taxon>Paracoccus</taxon>
    </lineage>
</organism>
<evidence type="ECO:0000256" key="11">
    <source>
        <dbReference type="ARBA" id="ARBA00025912"/>
    </source>
</evidence>
<gene>
    <name evidence="14" type="primary">sdhC</name>
    <name evidence="14" type="ORF">D3P04_13710</name>
</gene>
<proteinExistence type="inferred from homology"/>
<dbReference type="InterPro" id="IPR000701">
    <property type="entry name" value="SuccDH_FuR_B_TM-su"/>
</dbReference>
<keyword evidence="10 13" id="KW-0472">Membrane</keyword>
<dbReference type="GO" id="GO:0016020">
    <property type="term" value="C:membrane"/>
    <property type="evidence" value="ECO:0007669"/>
    <property type="project" value="UniProtKB-SubCell"/>
</dbReference>
<keyword evidence="7 12" id="KW-0479">Metal-binding</keyword>
<accession>A0A418SSX0</accession>
<reference evidence="15" key="1">
    <citation type="submission" date="2018-09" db="EMBL/GenBank/DDBJ databases">
        <title>Acidovorax cavernicola nov. sp. isolated from Gruta de las Maravillas (Aracena, Spain).</title>
        <authorList>
            <person name="Jurado V."/>
            <person name="Gutierrez-Patricio S."/>
            <person name="Gonzalez-Pimentel J.L."/>
            <person name="Miller A.Z."/>
            <person name="Laiz L."/>
            <person name="Saiz-Jimenez C."/>
        </authorList>
    </citation>
    <scope>NUCLEOTIDE SEQUENCE [LARGE SCALE GENOMIC DNA]</scope>
    <source>
        <strain evidence="15">1011MAR3C25</strain>
    </source>
</reference>
<dbReference type="NCBIfam" id="TIGR02970">
    <property type="entry name" value="succ_dehyd_cytB"/>
    <property type="match status" value="1"/>
</dbReference>
<evidence type="ECO:0000256" key="6">
    <source>
        <dbReference type="ARBA" id="ARBA00022692"/>
    </source>
</evidence>
<evidence type="ECO:0000313" key="15">
    <source>
        <dbReference type="Proteomes" id="UP000284202"/>
    </source>
</evidence>
<dbReference type="GO" id="GO:0046872">
    <property type="term" value="F:metal ion binding"/>
    <property type="evidence" value="ECO:0007669"/>
    <property type="project" value="UniProtKB-KW"/>
</dbReference>
<feature type="transmembrane region" description="Helical" evidence="13">
    <location>
        <begin position="93"/>
        <end position="111"/>
    </location>
</feature>
<dbReference type="RefSeq" id="WP_119749827.1">
    <property type="nucleotide sequence ID" value="NZ_QZCG01000009.1"/>
</dbReference>
<evidence type="ECO:0000256" key="4">
    <source>
        <dbReference type="ARBA" id="ARBA00020076"/>
    </source>
</evidence>
<evidence type="ECO:0000256" key="9">
    <source>
        <dbReference type="ARBA" id="ARBA00023004"/>
    </source>
</evidence>
<name>A0A418SSX0_9RHOB</name>
<keyword evidence="8 13" id="KW-1133">Transmembrane helix</keyword>
<comment type="caution">
    <text evidence="14">The sequence shown here is derived from an EMBL/GenBank/DDBJ whole genome shotgun (WGS) entry which is preliminary data.</text>
</comment>
<dbReference type="Gene3D" id="1.20.1300.10">
    <property type="entry name" value="Fumarate reductase/succinate dehydrogenase, transmembrane subunit"/>
    <property type="match status" value="1"/>
</dbReference>
<comment type="similarity">
    <text evidence="3">Belongs to the cytochrome b560 family.</text>
</comment>
<keyword evidence="15" id="KW-1185">Reference proteome</keyword>
<comment type="subunit">
    <text evidence="11">Part of an enzyme complex containing four subunits: a flavoprotein, an iron-sulfur protein, plus two membrane-anchoring proteins, SdhC and SdhD. The complex can form homotrimers.</text>
</comment>
<dbReference type="PANTHER" id="PTHR41910:SF1">
    <property type="entry name" value="SUCCINATE DEHYDROGENASE HYDROPHOBIC MEMBRANE ANCHOR SUBUNIT"/>
    <property type="match status" value="1"/>
</dbReference>
<comment type="cofactor">
    <cofactor evidence="12">
        <name>heme</name>
        <dbReference type="ChEBI" id="CHEBI:30413"/>
    </cofactor>
    <text evidence="12">The heme is bound between the two transmembrane subunits.</text>
</comment>
<dbReference type="Pfam" id="PF01127">
    <property type="entry name" value="Sdh_cyt"/>
    <property type="match status" value="1"/>
</dbReference>
<dbReference type="Proteomes" id="UP000284202">
    <property type="component" value="Unassembled WGS sequence"/>
</dbReference>
<dbReference type="InterPro" id="IPR039023">
    <property type="entry name" value="SdhC_prok"/>
</dbReference>
<evidence type="ECO:0000313" key="14">
    <source>
        <dbReference type="EMBL" id="RJE84064.1"/>
    </source>
</evidence>
<dbReference type="PANTHER" id="PTHR41910">
    <property type="entry name" value="SUCCINATE DEHYDROGENASE 2 MEMBRANE SUBUNIT SDHC"/>
    <property type="match status" value="1"/>
</dbReference>
<evidence type="ECO:0000256" key="13">
    <source>
        <dbReference type="SAM" id="Phobius"/>
    </source>
</evidence>
<dbReference type="InterPro" id="IPR014314">
    <property type="entry name" value="Succ_DH_cytb556"/>
</dbReference>
<dbReference type="AlphaFoldDB" id="A0A418SSX0"/>
<dbReference type="GO" id="GO:0009055">
    <property type="term" value="F:electron transfer activity"/>
    <property type="evidence" value="ECO:0007669"/>
    <property type="project" value="InterPro"/>
</dbReference>
<dbReference type="SUPFAM" id="SSF81343">
    <property type="entry name" value="Fumarate reductase respiratory complex transmembrane subunits"/>
    <property type="match status" value="1"/>
</dbReference>
<keyword evidence="6 13" id="KW-0812">Transmembrane</keyword>
<evidence type="ECO:0000256" key="8">
    <source>
        <dbReference type="ARBA" id="ARBA00022989"/>
    </source>
</evidence>
<dbReference type="InterPro" id="IPR034804">
    <property type="entry name" value="SQR/QFR_C/D"/>
</dbReference>
<evidence type="ECO:0000256" key="10">
    <source>
        <dbReference type="ARBA" id="ARBA00023136"/>
    </source>
</evidence>
<feature type="transmembrane region" description="Helical" evidence="13">
    <location>
        <begin position="63"/>
        <end position="81"/>
    </location>
</feature>
<dbReference type="GO" id="GO:0006099">
    <property type="term" value="P:tricarboxylic acid cycle"/>
    <property type="evidence" value="ECO:0007669"/>
    <property type="project" value="InterPro"/>
</dbReference>
<sequence length="114" mass="12530">MMLKAHRNHPLWLAYMLHRLSGLALALFLPVHFHVLSLALTRPESLDRFLGLADNPGVKLAEFGLVFLLAVHFFGGLRLLALEFLPWSARQKTLAAASIAGAFLISGAFLLQAV</sequence>
<dbReference type="EMBL" id="QZCG01000009">
    <property type="protein sequence ID" value="RJE84064.1"/>
    <property type="molecule type" value="Genomic_DNA"/>
</dbReference>
<evidence type="ECO:0000256" key="7">
    <source>
        <dbReference type="ARBA" id="ARBA00022723"/>
    </source>
</evidence>
<feature type="binding site" description="axial binding residue" evidence="12">
    <location>
        <position position="72"/>
    </location>
    <ligand>
        <name>heme</name>
        <dbReference type="ChEBI" id="CHEBI:30413"/>
        <note>ligand shared with second transmembrane subunit</note>
    </ligand>
    <ligandPart>
        <name>Fe</name>
        <dbReference type="ChEBI" id="CHEBI:18248"/>
    </ligandPart>
</feature>
<evidence type="ECO:0000256" key="1">
    <source>
        <dbReference type="ARBA" id="ARBA00004050"/>
    </source>
</evidence>
<evidence type="ECO:0000256" key="3">
    <source>
        <dbReference type="ARBA" id="ARBA00007244"/>
    </source>
</evidence>
<comment type="subcellular location">
    <subcellularLocation>
        <location evidence="2">Membrane</location>
    </subcellularLocation>
</comment>
<evidence type="ECO:0000256" key="2">
    <source>
        <dbReference type="ARBA" id="ARBA00004370"/>
    </source>
</evidence>
<dbReference type="OrthoDB" id="7364127at2"/>
<dbReference type="PIRSF" id="PIRSF000178">
    <property type="entry name" value="SDH_cyt_b560"/>
    <property type="match status" value="1"/>
</dbReference>
<protein>
    <recommendedName>
        <fullName evidence="4">Succinate dehydrogenase cytochrome b556 subunit</fullName>
    </recommendedName>
</protein>